<sequence length="211" mass="23413">MDRTDRMERLKDDEDAVHDHLDELQAQRRAEWEAFAADPSQPVPQETGIDYAHGMLEATQDAIHELEGGEDDPADKKIFVWGTDNAWFGSGPAYDISFRSTQTGPLRQGFAHPGASPSPSLQCHLYGLRTHQLTVPKRIVLQATLRQEGTPPLLWHRLTPTHKMLVISRATAATTTLSPVAHASTRNQQLRTALAALPRSTSRVTLARVKV</sequence>
<dbReference type="EMBL" id="JAUTXU010000015">
    <property type="protein sequence ID" value="KAK3722022.1"/>
    <property type="molecule type" value="Genomic_DNA"/>
</dbReference>
<gene>
    <name evidence="1" type="ORF">LTR37_002838</name>
</gene>
<reference evidence="1" key="1">
    <citation type="submission" date="2023-07" db="EMBL/GenBank/DDBJ databases">
        <title>Black Yeasts Isolated from many extreme environments.</title>
        <authorList>
            <person name="Coleine C."/>
            <person name="Stajich J.E."/>
            <person name="Selbmann L."/>
        </authorList>
    </citation>
    <scope>NUCLEOTIDE SEQUENCE</scope>
    <source>
        <strain evidence="1">CCFEE 5714</strain>
    </source>
</reference>
<protein>
    <submittedName>
        <fullName evidence="1">Uncharacterized protein</fullName>
    </submittedName>
</protein>
<evidence type="ECO:0000313" key="1">
    <source>
        <dbReference type="EMBL" id="KAK3722022.1"/>
    </source>
</evidence>
<comment type="caution">
    <text evidence="1">The sequence shown here is derived from an EMBL/GenBank/DDBJ whole genome shotgun (WGS) entry which is preliminary data.</text>
</comment>
<organism evidence="1 2">
    <name type="scientific">Vermiconidia calcicola</name>
    <dbReference type="NCBI Taxonomy" id="1690605"/>
    <lineage>
        <taxon>Eukaryota</taxon>
        <taxon>Fungi</taxon>
        <taxon>Dikarya</taxon>
        <taxon>Ascomycota</taxon>
        <taxon>Pezizomycotina</taxon>
        <taxon>Dothideomycetes</taxon>
        <taxon>Dothideomycetidae</taxon>
        <taxon>Mycosphaerellales</taxon>
        <taxon>Extremaceae</taxon>
        <taxon>Vermiconidia</taxon>
    </lineage>
</organism>
<name>A0ACC3NRW4_9PEZI</name>
<accession>A0ACC3NRW4</accession>
<keyword evidence="2" id="KW-1185">Reference proteome</keyword>
<proteinExistence type="predicted"/>
<evidence type="ECO:0000313" key="2">
    <source>
        <dbReference type="Proteomes" id="UP001281147"/>
    </source>
</evidence>
<dbReference type="Proteomes" id="UP001281147">
    <property type="component" value="Unassembled WGS sequence"/>
</dbReference>